<dbReference type="InterPro" id="IPR028020">
    <property type="entry name" value="ASX_DEUBAD_dom"/>
</dbReference>
<keyword evidence="2" id="KW-0479">Metal-binding</keyword>
<feature type="region of interest" description="Disordered" evidence="8">
    <location>
        <begin position="249"/>
        <end position="296"/>
    </location>
</feature>
<comment type="caution">
    <text evidence="10">The sequence shown here is derived from an EMBL/GenBank/DDBJ whole genome shotgun (WGS) entry which is preliminary data.</text>
</comment>
<keyword evidence="6" id="KW-0804">Transcription</keyword>
<protein>
    <recommendedName>
        <fullName evidence="9">DEUBAD domain-containing protein</fullName>
    </recommendedName>
</protein>
<dbReference type="GO" id="GO:0005634">
    <property type="term" value="C:nucleus"/>
    <property type="evidence" value="ECO:0007669"/>
    <property type="project" value="UniProtKB-SubCell"/>
</dbReference>
<dbReference type="PROSITE" id="PS51916">
    <property type="entry name" value="DEUBAD"/>
    <property type="match status" value="1"/>
</dbReference>
<evidence type="ECO:0000256" key="7">
    <source>
        <dbReference type="ARBA" id="ARBA00023242"/>
    </source>
</evidence>
<evidence type="ECO:0000256" key="1">
    <source>
        <dbReference type="ARBA" id="ARBA00004123"/>
    </source>
</evidence>
<dbReference type="Pfam" id="PF13919">
    <property type="entry name" value="ASXH"/>
    <property type="match status" value="1"/>
</dbReference>
<comment type="subcellular location">
    <subcellularLocation>
        <location evidence="1">Nucleus</location>
    </subcellularLocation>
</comment>
<keyword evidence="7" id="KW-0539">Nucleus</keyword>
<proteinExistence type="predicted"/>
<keyword evidence="4" id="KW-0862">Zinc</keyword>
<evidence type="ECO:0000313" key="11">
    <source>
        <dbReference type="Proteomes" id="UP001194746"/>
    </source>
</evidence>
<feature type="compositionally biased region" description="Basic and acidic residues" evidence="8">
    <location>
        <begin position="15"/>
        <end position="26"/>
    </location>
</feature>
<sequence length="438" mass="49995">MSSSETKPKRNPRRLAKDRSDEHKLMTSDTSQLIDLDLVRLLARPEAWHCLEEAEKKELLALLPEDVHPNFPADDPNSTIPPLPEAFLRYSNNWRAGVRQFQTDLQLGRYEPEWVRQAEEAKAQRESGRFDKFKEDEFEQFWGQKQNFNKKLVAGQSSQVRLETLIEHSIVQEGDVWKYSRAFCQDKNKTLIEKEAKIVKIEGSKLTFVIPPGQRTFLHIVPTSTKQKSPIPTSVPEPEVFPLDMTKDKDEQETTEGETLGTCNVVGNEPANPYKSPPSKKRARTMEDDEHEDHSIQSKAEIENEIMPTKILAVEITEGHPTTSTETPRSTVEDDTAANAKVGDKCLEIQGTADGQLICSDESISKLPAPGHKYEEPQEIIIPDIQAPQTLSRKILEVDGRIHHAPIASAWKEYRCFRDNQDMGSLWEIRQAWYFKNN</sequence>
<evidence type="ECO:0000256" key="6">
    <source>
        <dbReference type="ARBA" id="ARBA00023163"/>
    </source>
</evidence>
<evidence type="ECO:0000256" key="8">
    <source>
        <dbReference type="SAM" id="MobiDB-lite"/>
    </source>
</evidence>
<evidence type="ECO:0000256" key="5">
    <source>
        <dbReference type="ARBA" id="ARBA00023015"/>
    </source>
</evidence>
<keyword evidence="11" id="KW-1185">Reference proteome</keyword>
<feature type="region of interest" description="Disordered" evidence="8">
    <location>
        <begin position="1"/>
        <end position="28"/>
    </location>
</feature>
<evidence type="ECO:0000256" key="3">
    <source>
        <dbReference type="ARBA" id="ARBA00022771"/>
    </source>
</evidence>
<dbReference type="AlphaFoldDB" id="A0AAD4CRN1"/>
<gene>
    <name evidence="10" type="ORF">FE257_004161</name>
</gene>
<organism evidence="10 11">
    <name type="scientific">Aspergillus nanangensis</name>
    <dbReference type="NCBI Taxonomy" id="2582783"/>
    <lineage>
        <taxon>Eukaryota</taxon>
        <taxon>Fungi</taxon>
        <taxon>Dikarya</taxon>
        <taxon>Ascomycota</taxon>
        <taxon>Pezizomycotina</taxon>
        <taxon>Eurotiomycetes</taxon>
        <taxon>Eurotiomycetidae</taxon>
        <taxon>Eurotiales</taxon>
        <taxon>Aspergillaceae</taxon>
        <taxon>Aspergillus</taxon>
        <taxon>Aspergillus subgen. Circumdati</taxon>
    </lineage>
</organism>
<dbReference type="GO" id="GO:0008270">
    <property type="term" value="F:zinc ion binding"/>
    <property type="evidence" value="ECO:0007669"/>
    <property type="project" value="UniProtKB-KW"/>
</dbReference>
<reference evidence="10" key="1">
    <citation type="journal article" date="2019" name="Beilstein J. Org. Chem.">
        <title>Nanangenines: drimane sesquiterpenoids as the dominant metabolite cohort of a novel Australian fungus, Aspergillus nanangensis.</title>
        <authorList>
            <person name="Lacey H.J."/>
            <person name="Gilchrist C.L.M."/>
            <person name="Crombie A."/>
            <person name="Kalaitzis J.A."/>
            <person name="Vuong D."/>
            <person name="Rutledge P.J."/>
            <person name="Turner P."/>
            <person name="Pitt J.I."/>
            <person name="Lacey E."/>
            <person name="Chooi Y.H."/>
            <person name="Piggott A.M."/>
        </authorList>
    </citation>
    <scope>NUCLEOTIDE SEQUENCE</scope>
    <source>
        <strain evidence="10">MST-FP2251</strain>
    </source>
</reference>
<dbReference type="InterPro" id="IPR044867">
    <property type="entry name" value="DEUBAD_dom"/>
</dbReference>
<feature type="domain" description="DEUBAD" evidence="9">
    <location>
        <begin position="29"/>
        <end position="147"/>
    </location>
</feature>
<accession>A0AAD4CRN1</accession>
<evidence type="ECO:0000259" key="9">
    <source>
        <dbReference type="PROSITE" id="PS51916"/>
    </source>
</evidence>
<keyword evidence="5" id="KW-0805">Transcription regulation</keyword>
<keyword evidence="3" id="KW-0863">Zinc-finger</keyword>
<dbReference type="Proteomes" id="UP001194746">
    <property type="component" value="Unassembled WGS sequence"/>
</dbReference>
<name>A0AAD4CRN1_ASPNN</name>
<dbReference type="EMBL" id="VCAU01000019">
    <property type="protein sequence ID" value="KAF9891306.1"/>
    <property type="molecule type" value="Genomic_DNA"/>
</dbReference>
<reference evidence="10" key="2">
    <citation type="submission" date="2020-02" db="EMBL/GenBank/DDBJ databases">
        <authorList>
            <person name="Gilchrist C.L.M."/>
            <person name="Chooi Y.-H."/>
        </authorList>
    </citation>
    <scope>NUCLEOTIDE SEQUENCE</scope>
    <source>
        <strain evidence="10">MST-FP2251</strain>
    </source>
</reference>
<evidence type="ECO:0000256" key="2">
    <source>
        <dbReference type="ARBA" id="ARBA00022723"/>
    </source>
</evidence>
<evidence type="ECO:0000313" key="10">
    <source>
        <dbReference type="EMBL" id="KAF9891306.1"/>
    </source>
</evidence>
<evidence type="ECO:0000256" key="4">
    <source>
        <dbReference type="ARBA" id="ARBA00022833"/>
    </source>
</evidence>